<dbReference type="Gene3D" id="1.10.8.60">
    <property type="match status" value="1"/>
</dbReference>
<name>A0A072V244_MEDTR</name>
<reference evidence="8 10" key="2">
    <citation type="journal article" date="2014" name="BMC Genomics">
        <title>An improved genome release (version Mt4.0) for the model legume Medicago truncatula.</title>
        <authorList>
            <person name="Tang H."/>
            <person name="Krishnakumar V."/>
            <person name="Bidwell S."/>
            <person name="Rosen B."/>
            <person name="Chan A."/>
            <person name="Zhou S."/>
            <person name="Gentzbittel L."/>
            <person name="Childs K.L."/>
            <person name="Yandell M."/>
            <person name="Gundlach H."/>
            <person name="Mayer K.F."/>
            <person name="Schwartz D.C."/>
            <person name="Town C.D."/>
        </authorList>
    </citation>
    <scope>GENOME REANNOTATION</scope>
    <source>
        <strain evidence="8">A17</strain>
        <strain evidence="9 10">cv. Jemalong A17</strain>
    </source>
</reference>
<dbReference type="InterPro" id="IPR000642">
    <property type="entry name" value="Peptidase_M41"/>
</dbReference>
<dbReference type="GO" id="GO:0005524">
    <property type="term" value="F:ATP binding"/>
    <property type="evidence" value="ECO:0007669"/>
    <property type="project" value="InterPro"/>
</dbReference>
<feature type="domain" description="AAA ATPase AAA+ lid" evidence="7">
    <location>
        <begin position="224"/>
        <end position="267"/>
    </location>
</feature>
<dbReference type="Proteomes" id="UP000002051">
    <property type="component" value="Chromosome 3"/>
</dbReference>
<keyword evidence="8" id="KW-0482">Metalloprotease</keyword>
<keyword evidence="8" id="KW-0645">Protease</keyword>
<dbReference type="EnsemblPlants" id="KEH35872">
    <property type="protein sequence ID" value="KEH35872"/>
    <property type="gene ID" value="MTR_3g104475"/>
</dbReference>
<comment type="similarity">
    <text evidence="3">In the N-terminal section; belongs to the AAA ATPase family.</text>
</comment>
<keyword evidence="8" id="KW-0378">Hydrolase</keyword>
<dbReference type="HOGENOM" id="CLU_000688_9_3_1"/>
<evidence type="ECO:0000256" key="3">
    <source>
        <dbReference type="ARBA" id="ARBA00010550"/>
    </source>
</evidence>
<accession>A0A072V244</accession>
<dbReference type="GO" id="GO:0045037">
    <property type="term" value="P:protein import into chloroplast stroma"/>
    <property type="evidence" value="ECO:0000318"/>
    <property type="project" value="GO_Central"/>
</dbReference>
<dbReference type="Pfam" id="PF01434">
    <property type="entry name" value="Peptidase_M41"/>
    <property type="match status" value="1"/>
</dbReference>
<dbReference type="Gene3D" id="1.20.58.760">
    <property type="entry name" value="Peptidase M41"/>
    <property type="match status" value="1"/>
</dbReference>
<dbReference type="GO" id="GO:0009507">
    <property type="term" value="C:chloroplast"/>
    <property type="evidence" value="ECO:0000318"/>
    <property type="project" value="GO_Central"/>
</dbReference>
<dbReference type="EMBL" id="CM001219">
    <property type="protein sequence ID" value="KEH35872.1"/>
    <property type="molecule type" value="Genomic_DNA"/>
</dbReference>
<evidence type="ECO:0000256" key="1">
    <source>
        <dbReference type="ARBA" id="ARBA00001947"/>
    </source>
</evidence>
<sequence>MACWRRFITKLRYSTHQPPRQVERRQSEFRKVKNSLARNYVFCNKFQGNSLFFSQERSQSRYLGNLARPLCDSSEAEEASYLKGLYDQNDPEAVILVFERQPSLHTNSLAFSEYVKALVKVGRLAESEFLKTLLRERKEESSVGGLAALRNVGEPTNDGILGTTYTPIHKNDALDVGNFTEKIWHTMIYKTPKRYEEVVIRNLDVKGRQQLLESLMSEVLKADDVDLVTIARCTTGFSSAHLEKLVNVAALRATKDGAKAVSMHDLEVARDKILLGSERKSTFISKESRKVTAFHESGHALVAIHIDGVLPVHKATIVPRGMALGMVSQLPDLDQTSSSRKQMLARLDVCMGGRVEVGFASSDISRATILAREMVAKYGMSTEVGPVTHHYYDQWRGMSSETRLLIEKEVKNLLDRAYNNAKAILTTHEKELHALANALLEHETLTGSQIKDILAKVKSQQQQPQPHVAEVQGSSRSDPTVDSATAATAAAKAHGVDLVES</sequence>
<organism evidence="8 10">
    <name type="scientific">Medicago truncatula</name>
    <name type="common">Barrel medic</name>
    <name type="synonym">Medicago tribuloides</name>
    <dbReference type="NCBI Taxonomy" id="3880"/>
    <lineage>
        <taxon>Eukaryota</taxon>
        <taxon>Viridiplantae</taxon>
        <taxon>Streptophyta</taxon>
        <taxon>Embryophyta</taxon>
        <taxon>Tracheophyta</taxon>
        <taxon>Spermatophyta</taxon>
        <taxon>Magnoliopsida</taxon>
        <taxon>eudicotyledons</taxon>
        <taxon>Gunneridae</taxon>
        <taxon>Pentapetalae</taxon>
        <taxon>rosids</taxon>
        <taxon>fabids</taxon>
        <taxon>Fabales</taxon>
        <taxon>Fabaceae</taxon>
        <taxon>Papilionoideae</taxon>
        <taxon>50 kb inversion clade</taxon>
        <taxon>NPAAA clade</taxon>
        <taxon>Hologalegina</taxon>
        <taxon>IRL clade</taxon>
        <taxon>Trifolieae</taxon>
        <taxon>Medicago</taxon>
    </lineage>
</organism>
<evidence type="ECO:0000313" key="8">
    <source>
        <dbReference type="EMBL" id="KEH35872.1"/>
    </source>
</evidence>
<dbReference type="GO" id="GO:0004222">
    <property type="term" value="F:metalloendopeptidase activity"/>
    <property type="evidence" value="ECO:0007669"/>
    <property type="project" value="InterPro"/>
</dbReference>
<dbReference type="SUPFAM" id="SSF52540">
    <property type="entry name" value="P-loop containing nucleoside triphosphate hydrolases"/>
    <property type="match status" value="1"/>
</dbReference>
<keyword evidence="10" id="KW-1185">Reference proteome</keyword>
<evidence type="ECO:0000256" key="2">
    <source>
        <dbReference type="ARBA" id="ARBA00010044"/>
    </source>
</evidence>
<reference evidence="8 10" key="1">
    <citation type="journal article" date="2011" name="Nature">
        <title>The Medicago genome provides insight into the evolution of rhizobial symbioses.</title>
        <authorList>
            <person name="Young N.D."/>
            <person name="Debelle F."/>
            <person name="Oldroyd G.E."/>
            <person name="Geurts R."/>
            <person name="Cannon S.B."/>
            <person name="Udvardi M.K."/>
            <person name="Benedito V.A."/>
            <person name="Mayer K.F."/>
            <person name="Gouzy J."/>
            <person name="Schoof H."/>
            <person name="Van de Peer Y."/>
            <person name="Proost S."/>
            <person name="Cook D.R."/>
            <person name="Meyers B.C."/>
            <person name="Spannagl M."/>
            <person name="Cheung F."/>
            <person name="De Mita S."/>
            <person name="Krishnakumar V."/>
            <person name="Gundlach H."/>
            <person name="Zhou S."/>
            <person name="Mudge J."/>
            <person name="Bharti A.K."/>
            <person name="Murray J.D."/>
            <person name="Naoumkina M.A."/>
            <person name="Rosen B."/>
            <person name="Silverstein K.A."/>
            <person name="Tang H."/>
            <person name="Rombauts S."/>
            <person name="Zhao P.X."/>
            <person name="Zhou P."/>
            <person name="Barbe V."/>
            <person name="Bardou P."/>
            <person name="Bechner M."/>
            <person name="Bellec A."/>
            <person name="Berger A."/>
            <person name="Berges H."/>
            <person name="Bidwell S."/>
            <person name="Bisseling T."/>
            <person name="Choisne N."/>
            <person name="Couloux A."/>
            <person name="Denny R."/>
            <person name="Deshpande S."/>
            <person name="Dai X."/>
            <person name="Doyle J.J."/>
            <person name="Dudez A.M."/>
            <person name="Farmer A.D."/>
            <person name="Fouteau S."/>
            <person name="Franken C."/>
            <person name="Gibelin C."/>
            <person name="Gish J."/>
            <person name="Goldstein S."/>
            <person name="Gonzalez A.J."/>
            <person name="Green P.J."/>
            <person name="Hallab A."/>
            <person name="Hartog M."/>
            <person name="Hua A."/>
            <person name="Humphray S.J."/>
            <person name="Jeong D.H."/>
            <person name="Jing Y."/>
            <person name="Jocker A."/>
            <person name="Kenton S.M."/>
            <person name="Kim D.J."/>
            <person name="Klee K."/>
            <person name="Lai H."/>
            <person name="Lang C."/>
            <person name="Lin S."/>
            <person name="Macmil S.L."/>
            <person name="Magdelenat G."/>
            <person name="Matthews L."/>
            <person name="McCorrison J."/>
            <person name="Monaghan E.L."/>
            <person name="Mun J.H."/>
            <person name="Najar F.Z."/>
            <person name="Nicholson C."/>
            <person name="Noirot C."/>
            <person name="O'Bleness M."/>
            <person name="Paule C.R."/>
            <person name="Poulain J."/>
            <person name="Prion F."/>
            <person name="Qin B."/>
            <person name="Qu C."/>
            <person name="Retzel E.F."/>
            <person name="Riddle C."/>
            <person name="Sallet E."/>
            <person name="Samain S."/>
            <person name="Samson N."/>
            <person name="Sanders I."/>
            <person name="Saurat O."/>
            <person name="Scarpelli C."/>
            <person name="Schiex T."/>
            <person name="Segurens B."/>
            <person name="Severin A.J."/>
            <person name="Sherrier D.J."/>
            <person name="Shi R."/>
            <person name="Sims S."/>
            <person name="Singer S.R."/>
            <person name="Sinharoy S."/>
            <person name="Sterck L."/>
            <person name="Viollet A."/>
            <person name="Wang B.B."/>
            <person name="Wang K."/>
            <person name="Wang M."/>
            <person name="Wang X."/>
            <person name="Warfsmann J."/>
            <person name="Weissenbach J."/>
            <person name="White D.D."/>
            <person name="White J.D."/>
            <person name="Wiley G.B."/>
            <person name="Wincker P."/>
            <person name="Xing Y."/>
            <person name="Yang L."/>
            <person name="Yao Z."/>
            <person name="Ying F."/>
            <person name="Zhai J."/>
            <person name="Zhou L."/>
            <person name="Zuber A."/>
            <person name="Denarie J."/>
            <person name="Dixon R.A."/>
            <person name="May G.D."/>
            <person name="Schwartz D.C."/>
            <person name="Rogers J."/>
            <person name="Quetier F."/>
            <person name="Town C.D."/>
            <person name="Roe B.A."/>
        </authorList>
    </citation>
    <scope>NUCLEOTIDE SEQUENCE [LARGE SCALE GENOMIC DNA]</scope>
    <source>
        <strain evidence="8">A17</strain>
        <strain evidence="9 10">cv. Jemalong A17</strain>
    </source>
</reference>
<comment type="similarity">
    <text evidence="2">In the C-terminal section; belongs to the peptidase M41 family.</text>
</comment>
<feature type="domain" description="Peptidase M41" evidence="6">
    <location>
        <begin position="283"/>
        <end position="453"/>
    </location>
</feature>
<evidence type="ECO:0000256" key="4">
    <source>
        <dbReference type="ARBA" id="ARBA00022946"/>
    </source>
</evidence>
<dbReference type="InterPro" id="IPR041569">
    <property type="entry name" value="AAA_lid_3"/>
</dbReference>
<dbReference type="MEROPS" id="M41.018"/>
<feature type="compositionally biased region" description="Polar residues" evidence="5">
    <location>
        <begin position="472"/>
        <end position="483"/>
    </location>
</feature>
<dbReference type="SUPFAM" id="SSF140990">
    <property type="entry name" value="FtsH protease domain-like"/>
    <property type="match status" value="1"/>
</dbReference>
<protein>
    <submittedName>
        <fullName evidence="8">ATP-dependent zinc metalloprotease FTSH protein</fullName>
    </submittedName>
</protein>
<evidence type="ECO:0000313" key="10">
    <source>
        <dbReference type="Proteomes" id="UP000002051"/>
    </source>
</evidence>
<dbReference type="InterPro" id="IPR037219">
    <property type="entry name" value="Peptidase_M41-like"/>
</dbReference>
<gene>
    <name evidence="8" type="ordered locus">MTR_3g104475</name>
</gene>
<evidence type="ECO:0000259" key="7">
    <source>
        <dbReference type="Pfam" id="PF17862"/>
    </source>
</evidence>
<dbReference type="Pfam" id="PF17862">
    <property type="entry name" value="AAA_lid_3"/>
    <property type="match status" value="1"/>
</dbReference>
<evidence type="ECO:0000313" key="9">
    <source>
        <dbReference type="EnsemblPlants" id="KEH35872"/>
    </source>
</evidence>
<keyword evidence="4" id="KW-0809">Transit peptide</keyword>
<dbReference type="GO" id="GO:0006508">
    <property type="term" value="P:proteolysis"/>
    <property type="evidence" value="ECO:0000318"/>
    <property type="project" value="GO_Central"/>
</dbReference>
<feature type="region of interest" description="Disordered" evidence="5">
    <location>
        <begin position="459"/>
        <end position="501"/>
    </location>
</feature>
<comment type="cofactor">
    <cofactor evidence="1">
        <name>Zn(2+)</name>
        <dbReference type="ChEBI" id="CHEBI:29105"/>
    </cofactor>
</comment>
<dbReference type="AlphaFoldDB" id="A0A072V244"/>
<proteinExistence type="inferred from homology"/>
<dbReference type="PANTHER" id="PTHR23076">
    <property type="entry name" value="METALLOPROTEASE M41 FTSH"/>
    <property type="match status" value="1"/>
</dbReference>
<dbReference type="STRING" id="3880.A0A072V244"/>
<dbReference type="GO" id="GO:0004176">
    <property type="term" value="F:ATP-dependent peptidase activity"/>
    <property type="evidence" value="ECO:0000318"/>
    <property type="project" value="GO_Central"/>
</dbReference>
<feature type="compositionally biased region" description="Low complexity" evidence="5">
    <location>
        <begin position="484"/>
        <end position="493"/>
    </location>
</feature>
<dbReference type="InterPro" id="IPR027417">
    <property type="entry name" value="P-loop_NTPase"/>
</dbReference>
<evidence type="ECO:0000256" key="5">
    <source>
        <dbReference type="SAM" id="MobiDB-lite"/>
    </source>
</evidence>
<dbReference type="PANTHER" id="PTHR23076:SF37">
    <property type="entry name" value="ATP-DEPENDENT ZINC METALLOPROTEASE FTSH 4, MITOCHONDRIAL"/>
    <property type="match status" value="1"/>
</dbReference>
<reference evidence="9" key="3">
    <citation type="submission" date="2015-04" db="UniProtKB">
        <authorList>
            <consortium name="EnsemblPlants"/>
        </authorList>
    </citation>
    <scope>IDENTIFICATION</scope>
    <source>
        <strain evidence="9">cv. Jemalong A17</strain>
    </source>
</reference>
<dbReference type="FunFam" id="1.10.8.60:FF:000001">
    <property type="entry name" value="ATP-dependent zinc metalloprotease FtsH"/>
    <property type="match status" value="1"/>
</dbReference>
<evidence type="ECO:0000259" key="6">
    <source>
        <dbReference type="Pfam" id="PF01434"/>
    </source>
</evidence>